<sequence length="538" mass="60625">MPVPQPGKRQRRWAPKVRTGCKTCKIRRKKCDEKRPSCSRCLRDKFPCDGYESPKAWVFEPGEPPRVVKVEARAPSADSDNMGGSLRSLAISDDCTLLQHKGLGSGSGHTGLVEDVDTARHADLSLGSRIARPCDILLEPSSPYTTALDHNYTQYFLVKTAPLLSSTRRWQNFWQSIVPQAAWVNASIRHAMIAVSLTFDTYVSGTDHNATILSRRNQAIAAFATEPRSSWEVGLIICRLFSSMAQCNEDFEAAMTHMKAGEKMVLQATQNGHHRTSEIVRLMAATFMGLFADSTIDFDVIKRFAPKARQTFRTLQKMCSDYARMLRRITHRHWGDASNKAEKTIETATMGFLSVVFTTLNQAISSAMYPDLLVFLPNDGIVPVQEVRAKLVRQDSLLDLDDLRDMHRPLFDAVEAYFVTPIVPEFVPSSRHHATNAGVQPKYSLPKHLEKRLKVFTENYVVQTFELEPRMTAGTFWLPESMIPGCLMDKHLDPPSGVTACLHRPCSGHAHGEEDAVAKERREYYHEFVCQYRSGFMI</sequence>
<evidence type="ECO:0000313" key="9">
    <source>
        <dbReference type="Proteomes" id="UP000054266"/>
    </source>
</evidence>
<evidence type="ECO:0000256" key="2">
    <source>
        <dbReference type="ARBA" id="ARBA00022833"/>
    </source>
</evidence>
<evidence type="ECO:0000256" key="1">
    <source>
        <dbReference type="ARBA" id="ARBA00022723"/>
    </source>
</evidence>
<evidence type="ECO:0000256" key="6">
    <source>
        <dbReference type="ARBA" id="ARBA00023242"/>
    </source>
</evidence>
<organism evidence="8 9">
    <name type="scientific">Phialophora macrospora</name>
    <dbReference type="NCBI Taxonomy" id="1851006"/>
    <lineage>
        <taxon>Eukaryota</taxon>
        <taxon>Fungi</taxon>
        <taxon>Dikarya</taxon>
        <taxon>Ascomycota</taxon>
        <taxon>Pezizomycotina</taxon>
        <taxon>Eurotiomycetes</taxon>
        <taxon>Chaetothyriomycetidae</taxon>
        <taxon>Chaetothyriales</taxon>
        <taxon>Herpotrichiellaceae</taxon>
        <taxon>Phialophora</taxon>
    </lineage>
</organism>
<evidence type="ECO:0000256" key="4">
    <source>
        <dbReference type="ARBA" id="ARBA00023125"/>
    </source>
</evidence>
<dbReference type="InterPro" id="IPR021858">
    <property type="entry name" value="Fun_TF"/>
</dbReference>
<keyword evidence="5" id="KW-0804">Transcription</keyword>
<dbReference type="GO" id="GO:0008270">
    <property type="term" value="F:zinc ion binding"/>
    <property type="evidence" value="ECO:0007669"/>
    <property type="project" value="InterPro"/>
</dbReference>
<accession>A0A0D2FT16</accession>
<dbReference type="SMART" id="SM00066">
    <property type="entry name" value="GAL4"/>
    <property type="match status" value="1"/>
</dbReference>
<dbReference type="GO" id="GO:0000981">
    <property type="term" value="F:DNA-binding transcription factor activity, RNA polymerase II-specific"/>
    <property type="evidence" value="ECO:0007669"/>
    <property type="project" value="InterPro"/>
</dbReference>
<keyword evidence="6" id="KW-0539">Nucleus</keyword>
<dbReference type="SUPFAM" id="SSF57701">
    <property type="entry name" value="Zn2/Cys6 DNA-binding domain"/>
    <property type="match status" value="1"/>
</dbReference>
<dbReference type="EMBL" id="KN846958">
    <property type="protein sequence ID" value="KIW69680.1"/>
    <property type="molecule type" value="Genomic_DNA"/>
</dbReference>
<feature type="domain" description="Zn(2)-C6 fungal-type" evidence="7">
    <location>
        <begin position="20"/>
        <end position="48"/>
    </location>
</feature>
<evidence type="ECO:0000256" key="3">
    <source>
        <dbReference type="ARBA" id="ARBA00023015"/>
    </source>
</evidence>
<protein>
    <recommendedName>
        <fullName evidence="7">Zn(2)-C6 fungal-type domain-containing protein</fullName>
    </recommendedName>
</protein>
<evidence type="ECO:0000313" key="8">
    <source>
        <dbReference type="EMBL" id="KIW69680.1"/>
    </source>
</evidence>
<keyword evidence="9" id="KW-1185">Reference proteome</keyword>
<dbReference type="InterPro" id="IPR052360">
    <property type="entry name" value="Transcr_Regulatory_Proteins"/>
</dbReference>
<evidence type="ECO:0000259" key="7">
    <source>
        <dbReference type="PROSITE" id="PS50048"/>
    </source>
</evidence>
<dbReference type="STRING" id="5601.A0A0D2FT16"/>
<dbReference type="InterPro" id="IPR036864">
    <property type="entry name" value="Zn2-C6_fun-type_DNA-bd_sf"/>
</dbReference>
<evidence type="ECO:0000256" key="5">
    <source>
        <dbReference type="ARBA" id="ARBA00023163"/>
    </source>
</evidence>
<dbReference type="PANTHER" id="PTHR36206">
    <property type="entry name" value="ASPERCRYPTIN BIOSYNTHESIS CLUSTER-SPECIFIC TRANSCRIPTION REGULATOR ATNN-RELATED"/>
    <property type="match status" value="1"/>
</dbReference>
<dbReference type="PROSITE" id="PS00463">
    <property type="entry name" value="ZN2_CY6_FUNGAL_1"/>
    <property type="match status" value="1"/>
</dbReference>
<name>A0A0D2FT16_9EURO</name>
<keyword evidence="4" id="KW-0238">DNA-binding</keyword>
<dbReference type="Pfam" id="PF11951">
    <property type="entry name" value="Fungal_trans_2"/>
    <property type="match status" value="1"/>
</dbReference>
<dbReference type="HOGENOM" id="CLU_037867_0_0_1"/>
<dbReference type="CDD" id="cd00067">
    <property type="entry name" value="GAL4"/>
    <property type="match status" value="1"/>
</dbReference>
<keyword evidence="3" id="KW-0805">Transcription regulation</keyword>
<dbReference type="Pfam" id="PF00172">
    <property type="entry name" value="Zn_clus"/>
    <property type="match status" value="1"/>
</dbReference>
<proteinExistence type="predicted"/>
<dbReference type="PROSITE" id="PS50048">
    <property type="entry name" value="ZN2_CY6_FUNGAL_2"/>
    <property type="match status" value="1"/>
</dbReference>
<gene>
    <name evidence="8" type="ORF">PV04_05542</name>
</gene>
<reference evidence="8 9" key="1">
    <citation type="submission" date="2015-01" db="EMBL/GenBank/DDBJ databases">
        <title>The Genome Sequence of Capronia semiimmersa CBS27337.</title>
        <authorList>
            <consortium name="The Broad Institute Genomics Platform"/>
            <person name="Cuomo C."/>
            <person name="de Hoog S."/>
            <person name="Gorbushina A."/>
            <person name="Stielow B."/>
            <person name="Teixiera M."/>
            <person name="Abouelleil A."/>
            <person name="Chapman S.B."/>
            <person name="Priest M."/>
            <person name="Young S.K."/>
            <person name="Wortman J."/>
            <person name="Nusbaum C."/>
            <person name="Birren B."/>
        </authorList>
    </citation>
    <scope>NUCLEOTIDE SEQUENCE [LARGE SCALE GENOMIC DNA]</scope>
    <source>
        <strain evidence="8 9">CBS 27337</strain>
    </source>
</reference>
<dbReference type="Gene3D" id="4.10.240.10">
    <property type="entry name" value="Zn(2)-C6 fungal-type DNA-binding domain"/>
    <property type="match status" value="1"/>
</dbReference>
<dbReference type="AlphaFoldDB" id="A0A0D2FT16"/>
<dbReference type="GO" id="GO:0003677">
    <property type="term" value="F:DNA binding"/>
    <property type="evidence" value="ECO:0007669"/>
    <property type="project" value="UniProtKB-KW"/>
</dbReference>
<keyword evidence="2" id="KW-0862">Zinc</keyword>
<keyword evidence="1" id="KW-0479">Metal-binding</keyword>
<dbReference type="InterPro" id="IPR001138">
    <property type="entry name" value="Zn2Cys6_DnaBD"/>
</dbReference>
<dbReference type="PANTHER" id="PTHR36206:SF13">
    <property type="entry name" value="TRANSCRIPTIONAL REGULATORY PROTEIN MOC3"/>
    <property type="match status" value="1"/>
</dbReference>
<dbReference type="Proteomes" id="UP000054266">
    <property type="component" value="Unassembled WGS sequence"/>
</dbReference>